<dbReference type="PANTHER" id="PTHR37835">
    <property type="entry name" value="ALPHA-CLOSTRIPAIN"/>
    <property type="match status" value="1"/>
</dbReference>
<gene>
    <name evidence="1" type="ORF">GSY63_24215</name>
</gene>
<organism evidence="1 2">
    <name type="scientific">Mucilaginibacter agri</name>
    <dbReference type="NCBI Taxonomy" id="2695265"/>
    <lineage>
        <taxon>Bacteria</taxon>
        <taxon>Pseudomonadati</taxon>
        <taxon>Bacteroidota</taxon>
        <taxon>Sphingobacteriia</taxon>
        <taxon>Sphingobacteriales</taxon>
        <taxon>Sphingobacteriaceae</taxon>
        <taxon>Mucilaginibacter</taxon>
    </lineage>
</organism>
<dbReference type="PANTHER" id="PTHR37835:SF1">
    <property type="entry name" value="ALPHA-CLOSTRIPAIN"/>
    <property type="match status" value="1"/>
</dbReference>
<evidence type="ECO:0000313" key="1">
    <source>
        <dbReference type="EMBL" id="NCD72493.1"/>
    </source>
</evidence>
<dbReference type="AlphaFoldDB" id="A0A965ZM47"/>
<keyword evidence="2" id="KW-1185">Reference proteome</keyword>
<comment type="caution">
    <text evidence="1">The sequence shown here is derived from an EMBL/GenBank/DDBJ whole genome shotgun (WGS) entry which is preliminary data.</text>
</comment>
<dbReference type="Gene3D" id="3.40.50.11970">
    <property type="match status" value="1"/>
</dbReference>
<dbReference type="RefSeq" id="WP_166588434.1">
    <property type="nucleotide sequence ID" value="NZ_WWEO01000045.1"/>
</dbReference>
<dbReference type="Proteomes" id="UP000638732">
    <property type="component" value="Unassembled WGS sequence"/>
</dbReference>
<reference evidence="1" key="2">
    <citation type="submission" date="2020-10" db="EMBL/GenBank/DDBJ databases">
        <title>Mucilaginibacter sp. nov., isolated from soil.</title>
        <authorList>
            <person name="Jeon C.O."/>
        </authorList>
    </citation>
    <scope>NUCLEOTIDE SEQUENCE</scope>
    <source>
        <strain evidence="1">R11</strain>
    </source>
</reference>
<protein>
    <submittedName>
        <fullName evidence="1">Clostripain</fullName>
    </submittedName>
</protein>
<dbReference type="EMBL" id="WWEO01000045">
    <property type="protein sequence ID" value="NCD72493.1"/>
    <property type="molecule type" value="Genomic_DNA"/>
</dbReference>
<reference evidence="1" key="1">
    <citation type="submission" date="2020-01" db="EMBL/GenBank/DDBJ databases">
        <authorList>
            <person name="Seo Y.L."/>
        </authorList>
    </citation>
    <scope>NUCLEOTIDE SEQUENCE</scope>
    <source>
        <strain evidence="1">R11</strain>
    </source>
</reference>
<evidence type="ECO:0000313" key="2">
    <source>
        <dbReference type="Proteomes" id="UP000638732"/>
    </source>
</evidence>
<dbReference type="Pfam" id="PF03415">
    <property type="entry name" value="Peptidase_C11"/>
    <property type="match status" value="1"/>
</dbReference>
<sequence length="377" mass="41895">MNLIKRWFLRPLIFVTLISALPACKKNTETPAASKRMVLVYMEANNDLRYDALNCINKMEKGASNLDGTLLVYIKTTTGKSYLLKIKADADENRIVSDTIKTYDNTAASDPQVVQQVIKDAQSAYPADSYGLVLWSHATSWAPATGKVKVLSFGEDTGKQMDIIDLKNALPNNLDFLIFDACSMGGVEVLYEFKDKAKYIIASPTETLAESFPYESITPLLFQSTGDLTSVAKAYFDYYNAYTDDRRSATVVLVKTSEMQPLASAMKSLIASHKKYGDSLISTGVQRLDYTANFPVPNYDFGDFLEHNFNTGDLTGINQQLNKTILYKAATPSFIGVPIAKFSGLTSYIPYQGDANLTYYKKLKWYTDGGISLLFDN</sequence>
<proteinExistence type="predicted"/>
<dbReference type="InterPro" id="IPR005077">
    <property type="entry name" value="Peptidase_C11"/>
</dbReference>
<accession>A0A965ZM47</accession>
<name>A0A965ZM47_9SPHI</name>